<dbReference type="Pfam" id="PF00850">
    <property type="entry name" value="Hist_deacetyl"/>
    <property type="match status" value="1"/>
</dbReference>
<dbReference type="PANTHER" id="PTHR10625:SF19">
    <property type="entry name" value="HISTONE DEACETYLASE 12"/>
    <property type="match status" value="1"/>
</dbReference>
<dbReference type="PRINTS" id="PR01270">
    <property type="entry name" value="HDASUPER"/>
</dbReference>
<dbReference type="GO" id="GO:0040029">
    <property type="term" value="P:epigenetic regulation of gene expression"/>
    <property type="evidence" value="ECO:0007669"/>
    <property type="project" value="TreeGrafter"/>
</dbReference>
<dbReference type="PANTHER" id="PTHR10625">
    <property type="entry name" value="HISTONE DEACETYLASE HDAC1-RELATED"/>
    <property type="match status" value="1"/>
</dbReference>
<dbReference type="InterPro" id="IPR000286">
    <property type="entry name" value="HDACs"/>
</dbReference>
<sequence length="300" mass="32516">MALPIVHDPLYHAEIAADHRFPMGKFRRVAEVLIDDGLVTPDEFHVPGEAPADWLCLVHREDYVEQVLAADVPAAIAREIGLPMVEAVGRRAAAATAGTVLAGRLALAEGIACNTAGGSHHARAEQGAGFCVFNDVAVAIRVLQREGRIERAMVIDCDVHQGDGTASIFTGDPAVFTFSIHAEKNYPARKVPSDLDLPVEDDLGDRDYVALIRQHVRALVANHRPDIVFYNAGVDPHADDRLGRLALSDDGLTERDRYVIDAVRETGVPLAGVLGGGYDPDLERLARRHTILHRVAAEFV</sequence>
<name>A0A6A7Y422_9HYPH</name>
<comment type="caution">
    <text evidence="4">The sequence shown here is derived from an EMBL/GenBank/DDBJ whole genome shotgun (WGS) entry which is preliminary data.</text>
</comment>
<evidence type="ECO:0000313" key="5">
    <source>
        <dbReference type="Proteomes" id="UP000332515"/>
    </source>
</evidence>
<dbReference type="RefSeq" id="WP_153479730.1">
    <property type="nucleotide sequence ID" value="NZ_VWNA01000001.1"/>
</dbReference>
<dbReference type="GO" id="GO:0004407">
    <property type="term" value="F:histone deacetylase activity"/>
    <property type="evidence" value="ECO:0007669"/>
    <property type="project" value="InterPro"/>
</dbReference>
<dbReference type="InterPro" id="IPR023801">
    <property type="entry name" value="His_deacetylse_dom"/>
</dbReference>
<reference evidence="4 5" key="1">
    <citation type="submission" date="2019-09" db="EMBL/GenBank/DDBJ databases">
        <title>Segnochrobactrum spirostomi gen. nov., sp. nov., isolated from the ciliate Spirostomum cf. yagiui and description of a novel family, Segnochrobactraceae fam. nov. within the order Rhizobiales of the class Alphaproteobacteria.</title>
        <authorList>
            <person name="Akter S."/>
            <person name="Shazib S.U.A."/>
            <person name="Shin M.K."/>
        </authorList>
    </citation>
    <scope>NUCLEOTIDE SEQUENCE [LARGE SCALE GENOMIC DNA]</scope>
    <source>
        <strain evidence="4 5">Sp-1</strain>
    </source>
</reference>
<dbReference type="Proteomes" id="UP000332515">
    <property type="component" value="Unassembled WGS sequence"/>
</dbReference>
<protein>
    <submittedName>
        <fullName evidence="4">Histone deacetylase</fullName>
    </submittedName>
</protein>
<dbReference type="InterPro" id="IPR037138">
    <property type="entry name" value="His_deacetylse_dom_sf"/>
</dbReference>
<keyword evidence="2" id="KW-0378">Hydrolase</keyword>
<dbReference type="SUPFAM" id="SSF52768">
    <property type="entry name" value="Arginase/deacetylase"/>
    <property type="match status" value="1"/>
</dbReference>
<comment type="similarity">
    <text evidence="1">Belongs to the histone deacetylase family.</text>
</comment>
<evidence type="ECO:0000256" key="1">
    <source>
        <dbReference type="ARBA" id="ARBA00005947"/>
    </source>
</evidence>
<evidence type="ECO:0000313" key="4">
    <source>
        <dbReference type="EMBL" id="MQT12469.1"/>
    </source>
</evidence>
<dbReference type="InterPro" id="IPR044150">
    <property type="entry name" value="HDAC_classIV"/>
</dbReference>
<dbReference type="Gene3D" id="3.40.800.20">
    <property type="entry name" value="Histone deacetylase domain"/>
    <property type="match status" value="1"/>
</dbReference>
<evidence type="ECO:0000259" key="3">
    <source>
        <dbReference type="Pfam" id="PF00850"/>
    </source>
</evidence>
<dbReference type="EMBL" id="VWNA01000001">
    <property type="protein sequence ID" value="MQT12469.1"/>
    <property type="molecule type" value="Genomic_DNA"/>
</dbReference>
<dbReference type="GO" id="GO:0016787">
    <property type="term" value="F:hydrolase activity"/>
    <property type="evidence" value="ECO:0007669"/>
    <property type="project" value="UniProtKB-KW"/>
</dbReference>
<dbReference type="CDD" id="cd09993">
    <property type="entry name" value="HDAC_classIV"/>
    <property type="match status" value="1"/>
</dbReference>
<keyword evidence="5" id="KW-1185">Reference proteome</keyword>
<proteinExistence type="inferred from homology"/>
<evidence type="ECO:0000256" key="2">
    <source>
        <dbReference type="ARBA" id="ARBA00022801"/>
    </source>
</evidence>
<gene>
    <name evidence="4" type="ORF">F0357_07280</name>
</gene>
<dbReference type="AlphaFoldDB" id="A0A6A7Y422"/>
<organism evidence="4 5">
    <name type="scientific">Segnochrobactrum spirostomi</name>
    <dbReference type="NCBI Taxonomy" id="2608987"/>
    <lineage>
        <taxon>Bacteria</taxon>
        <taxon>Pseudomonadati</taxon>
        <taxon>Pseudomonadota</taxon>
        <taxon>Alphaproteobacteria</taxon>
        <taxon>Hyphomicrobiales</taxon>
        <taxon>Segnochrobactraceae</taxon>
        <taxon>Segnochrobactrum</taxon>
    </lineage>
</organism>
<dbReference type="InterPro" id="IPR023696">
    <property type="entry name" value="Ureohydrolase_dom_sf"/>
</dbReference>
<accession>A0A6A7Y422</accession>
<feature type="domain" description="Histone deacetylase" evidence="3">
    <location>
        <begin position="19"/>
        <end position="286"/>
    </location>
</feature>